<feature type="domain" description="Transposase IS116/IS110/IS902 C-terminal" evidence="1">
    <location>
        <begin position="26"/>
        <end position="110"/>
    </location>
</feature>
<dbReference type="InterPro" id="IPR003346">
    <property type="entry name" value="Transposase_20"/>
</dbReference>
<dbReference type="PANTHER" id="PTHR33055">
    <property type="entry name" value="TRANSPOSASE FOR INSERTION SEQUENCE ELEMENT IS1111A"/>
    <property type="match status" value="1"/>
</dbReference>
<protein>
    <recommendedName>
        <fullName evidence="1">Transposase IS116/IS110/IS902 C-terminal domain-containing protein</fullName>
    </recommendedName>
</protein>
<evidence type="ECO:0000313" key="3">
    <source>
        <dbReference type="Proteomes" id="UP000605733"/>
    </source>
</evidence>
<dbReference type="EMBL" id="BMIX01000003">
    <property type="protein sequence ID" value="GGG36966.1"/>
    <property type="molecule type" value="Genomic_DNA"/>
</dbReference>
<organism evidence="2 3">
    <name type="scientific">Christiangramia forsetii</name>
    <dbReference type="NCBI Taxonomy" id="411153"/>
    <lineage>
        <taxon>Bacteria</taxon>
        <taxon>Pseudomonadati</taxon>
        <taxon>Bacteroidota</taxon>
        <taxon>Flavobacteriia</taxon>
        <taxon>Flavobacteriales</taxon>
        <taxon>Flavobacteriaceae</taxon>
        <taxon>Christiangramia</taxon>
    </lineage>
</organism>
<gene>
    <name evidence="2" type="ORF">GCM10011532_20840</name>
</gene>
<name>A0ABQ1WLM4_9FLAO</name>
<comment type="caution">
    <text evidence="2">The sequence shown here is derived from an EMBL/GenBank/DDBJ whole genome shotgun (WGS) entry which is preliminary data.</text>
</comment>
<reference evidence="3" key="1">
    <citation type="journal article" date="2019" name="Int. J. Syst. Evol. Microbiol.">
        <title>The Global Catalogue of Microorganisms (GCM) 10K type strain sequencing project: providing services to taxonomists for standard genome sequencing and annotation.</title>
        <authorList>
            <consortium name="The Broad Institute Genomics Platform"/>
            <consortium name="The Broad Institute Genome Sequencing Center for Infectious Disease"/>
            <person name="Wu L."/>
            <person name="Ma J."/>
        </authorList>
    </citation>
    <scope>NUCLEOTIDE SEQUENCE [LARGE SCALE GENOMIC DNA]</scope>
    <source>
        <strain evidence="3">CGMCC 1.15422</strain>
    </source>
</reference>
<proteinExistence type="predicted"/>
<accession>A0ABQ1WLM4</accession>
<dbReference type="Pfam" id="PF02371">
    <property type="entry name" value="Transposase_20"/>
    <property type="match status" value="1"/>
</dbReference>
<dbReference type="Proteomes" id="UP000605733">
    <property type="component" value="Unassembled WGS sequence"/>
</dbReference>
<evidence type="ECO:0000259" key="1">
    <source>
        <dbReference type="Pfam" id="PF02371"/>
    </source>
</evidence>
<sequence length="155" mass="17725">MEKEKGKLEGQMLVLGKEEYKQTLRSLTSIPGIGDKTAIMLIAITADFDKFEHYKQLIAYVGFSPRIYQSGTSIKGKGHICKMGKSQIRKLLYMCSWTAKRYNKGCAEMYERLRKKGKPERVIKIAIANKLLKQAFAIAKNKTVFDENHQPKVCF</sequence>
<dbReference type="InterPro" id="IPR047650">
    <property type="entry name" value="Transpos_IS110"/>
</dbReference>
<dbReference type="RefSeq" id="WP_011707987.1">
    <property type="nucleotide sequence ID" value="NZ_BMIX01000003.1"/>
</dbReference>
<keyword evidence="3" id="KW-1185">Reference proteome</keyword>
<evidence type="ECO:0000313" key="2">
    <source>
        <dbReference type="EMBL" id="GGG36966.1"/>
    </source>
</evidence>
<dbReference type="PANTHER" id="PTHR33055:SF3">
    <property type="entry name" value="PUTATIVE TRANSPOSASE FOR IS117-RELATED"/>
    <property type="match status" value="1"/>
</dbReference>